<dbReference type="InterPro" id="IPR000515">
    <property type="entry name" value="MetI-like"/>
</dbReference>
<evidence type="ECO:0000256" key="2">
    <source>
        <dbReference type="ARBA" id="ARBA00022448"/>
    </source>
</evidence>
<keyword evidence="4" id="KW-0997">Cell inner membrane</keyword>
<evidence type="ECO:0000313" key="10">
    <source>
        <dbReference type="EMBL" id="GAA3965000.1"/>
    </source>
</evidence>
<keyword evidence="11" id="KW-1185">Reference proteome</keyword>
<accession>A0ABP7PFV5</accession>
<feature type="transmembrane region" description="Helical" evidence="8">
    <location>
        <begin position="39"/>
        <end position="63"/>
    </location>
</feature>
<gene>
    <name evidence="10" type="ORF">GCM10022231_27030</name>
</gene>
<name>A0ABP7PFV5_9ACTN</name>
<keyword evidence="7 8" id="KW-0472">Membrane</keyword>
<dbReference type="PROSITE" id="PS50928">
    <property type="entry name" value="ABC_TM1"/>
    <property type="match status" value="2"/>
</dbReference>
<comment type="subcellular location">
    <subcellularLocation>
        <location evidence="1">Cell inner membrane</location>
        <topology evidence="1">Multi-pass membrane protein</topology>
    </subcellularLocation>
    <subcellularLocation>
        <location evidence="8">Cell membrane</location>
        <topology evidence="8">Multi-pass membrane protein</topology>
    </subcellularLocation>
</comment>
<evidence type="ECO:0000256" key="7">
    <source>
        <dbReference type="ARBA" id="ARBA00023136"/>
    </source>
</evidence>
<evidence type="ECO:0000256" key="6">
    <source>
        <dbReference type="ARBA" id="ARBA00022989"/>
    </source>
</evidence>
<evidence type="ECO:0000256" key="8">
    <source>
        <dbReference type="RuleBase" id="RU363032"/>
    </source>
</evidence>
<feature type="transmembrane region" description="Helical" evidence="8">
    <location>
        <begin position="333"/>
        <end position="355"/>
    </location>
</feature>
<feature type="transmembrane region" description="Helical" evidence="8">
    <location>
        <begin position="361"/>
        <end position="381"/>
    </location>
</feature>
<reference evidence="11" key="1">
    <citation type="journal article" date="2019" name="Int. J. Syst. Evol. Microbiol.">
        <title>The Global Catalogue of Microorganisms (GCM) 10K type strain sequencing project: providing services to taxonomists for standard genome sequencing and annotation.</title>
        <authorList>
            <consortium name="The Broad Institute Genomics Platform"/>
            <consortium name="The Broad Institute Genome Sequencing Center for Infectious Disease"/>
            <person name="Wu L."/>
            <person name="Ma J."/>
        </authorList>
    </citation>
    <scope>NUCLEOTIDE SEQUENCE [LARGE SCALE GENOMIC DNA]</scope>
    <source>
        <strain evidence="11">JCM 16923</strain>
    </source>
</reference>
<protein>
    <submittedName>
        <fullName evidence="10">Iron ABC transporter permease</fullName>
    </submittedName>
</protein>
<dbReference type="InterPro" id="IPR035906">
    <property type="entry name" value="MetI-like_sf"/>
</dbReference>
<comment type="similarity">
    <text evidence="8">Belongs to the binding-protein-dependent transport system permease family.</text>
</comment>
<proteinExistence type="inferred from homology"/>
<evidence type="ECO:0000256" key="3">
    <source>
        <dbReference type="ARBA" id="ARBA00022475"/>
    </source>
</evidence>
<dbReference type="PANTHER" id="PTHR43357">
    <property type="entry name" value="INNER MEMBRANE ABC TRANSPORTER PERMEASE PROTEIN YDCV"/>
    <property type="match status" value="1"/>
</dbReference>
<sequence length="496" mass="51336">MVTAICTLIAVPLAYLIIRVAEADGVWEMVWRPRTAQLALSTAALTLTVTALCLVLGIGLAVAAVQVSGGRPLMVGVLSTPLAIPSYLTGFAWTRLFPGFEGFWAAVLVLTVACYPLVLLPVAAALAGSGRALADVARTLGRGPLQTFAGVTLRQLRPAAVGGALLVALYVLGDFGGPASVRFESFTVGIYNAYNGAFDRVLPAVYSVLLIAAALVLAAIERGVRRSDARPLAAVQGPPPRAGTPARILAWAVMAGTLTVAIAIPVAALIREVTSSRRLARRSTGEIAAWLWPDVTATLGYAVVGAGVVTLLAIPVALYTSKPRRRGAGVVDSFSYLGYTLPGVTVGLAVVFVGIRLGRDFYLTPGLLIACYAMLFLPLAVGSIRAGFDATAGSLDDAARTLGASPWGVLWRVRLPLVAPGILAGALLVGLAIAKELPATLLLRPIGTRTLATHMWSLSNDGATGEAAVLGLVLMVVAAIPAALLSTLLLSNGDRR</sequence>
<evidence type="ECO:0000313" key="11">
    <source>
        <dbReference type="Proteomes" id="UP001418444"/>
    </source>
</evidence>
<dbReference type="EMBL" id="BAAAZW010000008">
    <property type="protein sequence ID" value="GAA3965000.1"/>
    <property type="molecule type" value="Genomic_DNA"/>
</dbReference>
<feature type="transmembrane region" description="Helical" evidence="8">
    <location>
        <begin position="415"/>
        <end position="434"/>
    </location>
</feature>
<evidence type="ECO:0000256" key="4">
    <source>
        <dbReference type="ARBA" id="ARBA00022519"/>
    </source>
</evidence>
<keyword evidence="3" id="KW-1003">Cell membrane</keyword>
<comment type="caution">
    <text evidence="10">The sequence shown here is derived from an EMBL/GenBank/DDBJ whole genome shotgun (WGS) entry which is preliminary data.</text>
</comment>
<evidence type="ECO:0000256" key="5">
    <source>
        <dbReference type="ARBA" id="ARBA00022692"/>
    </source>
</evidence>
<feature type="domain" description="ABC transmembrane type-1" evidence="9">
    <location>
        <begin position="295"/>
        <end position="485"/>
    </location>
</feature>
<keyword evidence="2 8" id="KW-0813">Transport</keyword>
<feature type="transmembrane region" description="Helical" evidence="8">
    <location>
        <begin position="103"/>
        <end position="128"/>
    </location>
</feature>
<feature type="transmembrane region" description="Helical" evidence="8">
    <location>
        <begin position="75"/>
        <end position="97"/>
    </location>
</feature>
<feature type="transmembrane region" description="Helical" evidence="8">
    <location>
        <begin position="299"/>
        <end position="321"/>
    </location>
</feature>
<dbReference type="CDD" id="cd06261">
    <property type="entry name" value="TM_PBP2"/>
    <property type="match status" value="2"/>
</dbReference>
<dbReference type="Pfam" id="PF00528">
    <property type="entry name" value="BPD_transp_1"/>
    <property type="match status" value="2"/>
</dbReference>
<keyword evidence="5 8" id="KW-0812">Transmembrane</keyword>
<dbReference type="Proteomes" id="UP001418444">
    <property type="component" value="Unassembled WGS sequence"/>
</dbReference>
<dbReference type="PANTHER" id="PTHR43357:SF3">
    <property type="entry name" value="FE(3+)-TRANSPORT SYSTEM PERMEASE PROTEIN FBPB 2"/>
    <property type="match status" value="1"/>
</dbReference>
<evidence type="ECO:0000256" key="1">
    <source>
        <dbReference type="ARBA" id="ARBA00004429"/>
    </source>
</evidence>
<feature type="transmembrane region" description="Helical" evidence="8">
    <location>
        <begin position="248"/>
        <end position="270"/>
    </location>
</feature>
<feature type="transmembrane region" description="Helical" evidence="8">
    <location>
        <begin position="467"/>
        <end position="490"/>
    </location>
</feature>
<feature type="transmembrane region" description="Helical" evidence="8">
    <location>
        <begin position="159"/>
        <end position="181"/>
    </location>
</feature>
<keyword evidence="6 8" id="KW-1133">Transmembrane helix</keyword>
<feature type="domain" description="ABC transmembrane type-1" evidence="9">
    <location>
        <begin position="39"/>
        <end position="221"/>
    </location>
</feature>
<feature type="transmembrane region" description="Helical" evidence="8">
    <location>
        <begin position="201"/>
        <end position="220"/>
    </location>
</feature>
<organism evidence="10 11">
    <name type="scientific">Gordonia caeni</name>
    <dbReference type="NCBI Taxonomy" id="1007097"/>
    <lineage>
        <taxon>Bacteria</taxon>
        <taxon>Bacillati</taxon>
        <taxon>Actinomycetota</taxon>
        <taxon>Actinomycetes</taxon>
        <taxon>Mycobacteriales</taxon>
        <taxon>Gordoniaceae</taxon>
        <taxon>Gordonia</taxon>
    </lineage>
</organism>
<evidence type="ECO:0000259" key="9">
    <source>
        <dbReference type="PROSITE" id="PS50928"/>
    </source>
</evidence>
<dbReference type="SUPFAM" id="SSF161098">
    <property type="entry name" value="MetI-like"/>
    <property type="match status" value="2"/>
</dbReference>
<dbReference type="RefSeq" id="WP_344784647.1">
    <property type="nucleotide sequence ID" value="NZ_BAAAZW010000008.1"/>
</dbReference>
<dbReference type="Gene3D" id="1.10.3720.10">
    <property type="entry name" value="MetI-like"/>
    <property type="match status" value="2"/>
</dbReference>